<reference evidence="3" key="1">
    <citation type="submission" date="2017-02" db="UniProtKB">
        <authorList>
            <consortium name="WormBaseParasite"/>
        </authorList>
    </citation>
    <scope>IDENTIFICATION</scope>
</reference>
<dbReference type="Proteomes" id="UP000276776">
    <property type="component" value="Unassembled WGS sequence"/>
</dbReference>
<dbReference type="WBParaSite" id="TCLT_0000981901-mRNA-1">
    <property type="protein sequence ID" value="TCLT_0000981901-mRNA-1"/>
    <property type="gene ID" value="TCLT_0000981901"/>
</dbReference>
<protein>
    <submittedName>
        <fullName evidence="3">Longin domain-containing protein</fullName>
    </submittedName>
</protein>
<sequence length="116" mass="13335">MSLLIVYHDIRSIRVCSDCSSHSRIDSDLNVLIRHDLLNRMASQARESFQTILLTESHRRTSLCLLVYNRDVIFFLTALLDGPPSSHVSYNVSTYLPHLQTYFYLRDNSIVPHLAG</sequence>
<dbReference type="AlphaFoldDB" id="A0A0N5D9K4"/>
<reference evidence="1 2" key="2">
    <citation type="submission" date="2018-11" db="EMBL/GenBank/DDBJ databases">
        <authorList>
            <consortium name="Pathogen Informatics"/>
        </authorList>
    </citation>
    <scope>NUCLEOTIDE SEQUENCE [LARGE SCALE GENOMIC DNA]</scope>
</reference>
<dbReference type="EMBL" id="UYYF01004886">
    <property type="protein sequence ID" value="VDN07472.1"/>
    <property type="molecule type" value="Genomic_DNA"/>
</dbReference>
<organism evidence="3">
    <name type="scientific">Thelazia callipaeda</name>
    <name type="common">Oriental eyeworm</name>
    <name type="synonym">Parasitic nematode</name>
    <dbReference type="NCBI Taxonomy" id="103827"/>
    <lineage>
        <taxon>Eukaryota</taxon>
        <taxon>Metazoa</taxon>
        <taxon>Ecdysozoa</taxon>
        <taxon>Nematoda</taxon>
        <taxon>Chromadorea</taxon>
        <taxon>Rhabditida</taxon>
        <taxon>Spirurina</taxon>
        <taxon>Spiruromorpha</taxon>
        <taxon>Thelazioidea</taxon>
        <taxon>Thelaziidae</taxon>
        <taxon>Thelazia</taxon>
    </lineage>
</organism>
<proteinExistence type="predicted"/>
<gene>
    <name evidence="1" type="ORF">TCLT_LOCUS9808</name>
</gene>
<accession>A0A0N5D9K4</accession>
<evidence type="ECO:0000313" key="1">
    <source>
        <dbReference type="EMBL" id="VDN07472.1"/>
    </source>
</evidence>
<dbReference type="OrthoDB" id="10635525at2759"/>
<keyword evidence="2" id="KW-1185">Reference proteome</keyword>
<evidence type="ECO:0000313" key="2">
    <source>
        <dbReference type="Proteomes" id="UP000276776"/>
    </source>
</evidence>
<evidence type="ECO:0000313" key="3">
    <source>
        <dbReference type="WBParaSite" id="TCLT_0000981901-mRNA-1"/>
    </source>
</evidence>
<name>A0A0N5D9K4_THECL</name>